<evidence type="ECO:0000256" key="2">
    <source>
        <dbReference type="ARBA" id="ARBA00022692"/>
    </source>
</evidence>
<reference evidence="6 7" key="1">
    <citation type="submission" date="2023-11" db="EMBL/GenBank/DDBJ databases">
        <title>A Novel Polar Bacteriovorax (B. antarcticus) Isolated from the Biocrust in Antarctica.</title>
        <authorList>
            <person name="Mun W."/>
            <person name="Choi S.Y."/>
            <person name="Mitchell R.J."/>
        </authorList>
    </citation>
    <scope>NUCLEOTIDE SEQUENCE [LARGE SCALE GENOMIC DNA]</scope>
    <source>
        <strain evidence="6 7">PP10</strain>
    </source>
</reference>
<dbReference type="EMBL" id="JAYGJQ010000001">
    <property type="protein sequence ID" value="MEA9354652.1"/>
    <property type="molecule type" value="Genomic_DNA"/>
</dbReference>
<protein>
    <submittedName>
        <fullName evidence="6">Translocation/assembly module TamB domain-containing protein</fullName>
    </submittedName>
</protein>
<proteinExistence type="predicted"/>
<evidence type="ECO:0000313" key="7">
    <source>
        <dbReference type="Proteomes" id="UP001302274"/>
    </source>
</evidence>
<comment type="caution">
    <text evidence="6">The sequence shown here is derived from an EMBL/GenBank/DDBJ whole genome shotgun (WGS) entry which is preliminary data.</text>
</comment>
<keyword evidence="3" id="KW-1133">Transmembrane helix</keyword>
<keyword evidence="2" id="KW-0812">Transmembrane</keyword>
<evidence type="ECO:0000313" key="6">
    <source>
        <dbReference type="EMBL" id="MEA9354652.1"/>
    </source>
</evidence>
<organism evidence="6 7">
    <name type="scientific">Bacteriovorax antarcticus</name>
    <dbReference type="NCBI Taxonomy" id="3088717"/>
    <lineage>
        <taxon>Bacteria</taxon>
        <taxon>Pseudomonadati</taxon>
        <taxon>Bdellovibrionota</taxon>
        <taxon>Bacteriovoracia</taxon>
        <taxon>Bacteriovoracales</taxon>
        <taxon>Bacteriovoracaceae</taxon>
        <taxon>Bacteriovorax</taxon>
    </lineage>
</organism>
<dbReference type="InterPro" id="IPR007452">
    <property type="entry name" value="TamB_C"/>
</dbReference>
<keyword evidence="4" id="KW-0472">Membrane</keyword>
<dbReference type="Pfam" id="PF04357">
    <property type="entry name" value="TamB"/>
    <property type="match status" value="1"/>
</dbReference>
<dbReference type="RefSeq" id="WP_323574100.1">
    <property type="nucleotide sequence ID" value="NZ_JAYGJQ010000001.1"/>
</dbReference>
<dbReference type="Proteomes" id="UP001302274">
    <property type="component" value="Unassembled WGS sequence"/>
</dbReference>
<feature type="domain" description="Translocation and assembly module TamB C-terminal" evidence="5">
    <location>
        <begin position="955"/>
        <end position="1333"/>
    </location>
</feature>
<accession>A0ABU5VNN0</accession>
<evidence type="ECO:0000256" key="4">
    <source>
        <dbReference type="ARBA" id="ARBA00023136"/>
    </source>
</evidence>
<evidence type="ECO:0000256" key="3">
    <source>
        <dbReference type="ARBA" id="ARBA00022989"/>
    </source>
</evidence>
<keyword evidence="7" id="KW-1185">Reference proteome</keyword>
<sequence length="1333" mass="147582">MGITCLTLYGGWRFIHSERFSREASLKVSKILTEKAGAKLSFTGVDFSLFPLSTTFKNVKISKSDPKLLDVGIIAEELEVAFTYSSFIASELEVDEFSLRNGTVNLTTHKKDDTDIVLRDLKTKEIFIKYTEVLTSIPVRLNLLTLEKIQLIVDKTSMDVNRLTFSPQRLRARLKADVANLKVAHDNKNLPPIEINNIQLLASMEKDEWRVEDLKVVQNQNEVSIRGVAFNEGGTLRLNSNGTLKANAESILSTLKMLPEDIRSIQGDVEGKFETTGIIDDPDATVTFSAKNVITEWIELEVVNGVVSKKKNLIVANKLSATRGVESYTLRKPQAFYDLKVEKFTNFNFSLRLQNAYTDTFLLSTKDSLGTLKGSLTGDVEASLFEDRAVFTIKDKVQIKNFRLTTSNGKKDILKNPGFSLENSAITINQDFSVNVDIKASMPNSKILAKGKISDKGIDIATTDSKIDMKSLGPISGIAIEGAGPATVKVTGPLNNVVFNFNVDWNNFSVVDLNFGKVKADFSLHLEELVLDIRSLEGIYNKSNYTASGTLGFDGPREGLDVKIDFKNSSFSDARKMLHLVFKNIKLPADPEFNFSSSYTIKGGYDLATLKVEGQVNGTELKIAGEEAEKIALKLSLANNLLSLKQIKINKSRGELNANVNINLANNFIELSGGTQGLRLRDFNFYRNLSLEYDGDLFLDFDGNGTTDDFSSRFKTRVTNAFIGNMPASSSNAIFYINSNDIVTNGSLLGGKIKVDSLMSFKTGIAAIKSSIDTNDLREFLGIFSSHNMTDKGITGKIKAQLNMQVSTGSLGVRKFFLNIDQFNLARGDIKFAVDPRFNKIEVDDGVVKKWDLRLRDGNEFLLSRGRNISNGVIALEHKFALKASLLEIVTDQVERATGIIKGTDLVVLDKKISVKDFNLYGDNHSLKIKGLPGFVTNFNYAVVKKGEAFEVTRMNGNYGEGEFKVAGKILFDDLYPDINLNYQIDRSLVPLFKRSNVLISSTGTLTGTDLPYKLNGKVIFQHGEILDDPADLMKEDKVSIDEYKKYLPEKDFLGNKGIITLNLSFEIANPIVIKNNMAEVYVRGNGLVTGDVQSPELNTRLETLPNISKFKFKGHDFALNQGYVEIRDRGKNRVSDLKFVGVAKINDYDMKLDLSGSISKVNIDLSSEPALSKEDLLSLLTLGVTSDMSKNLEASERRFVTTVGIGTLLVDQLKINEDLNATLGVKLSVQPEFKEDETTLISGKSAISEGGTSRLKSATKIKINKQINNRVDVSLSSTIGGSLEQKQEMNINLKINKNFSLEGVYEVKPTEEENTSTTPNSLGADLKWRKSF</sequence>
<comment type="subcellular location">
    <subcellularLocation>
        <location evidence="1">Membrane</location>
        <topology evidence="1">Single-pass membrane protein</topology>
    </subcellularLocation>
</comment>
<gene>
    <name evidence="6" type="ORF">SHI21_00450</name>
</gene>
<evidence type="ECO:0000259" key="5">
    <source>
        <dbReference type="Pfam" id="PF04357"/>
    </source>
</evidence>
<evidence type="ECO:0000256" key="1">
    <source>
        <dbReference type="ARBA" id="ARBA00004167"/>
    </source>
</evidence>
<name>A0ABU5VNN0_9BACT</name>